<dbReference type="RefSeq" id="WP_201636289.1">
    <property type="nucleotide sequence ID" value="NZ_JAEQNB010000004.1"/>
</dbReference>
<gene>
    <name evidence="2" type="ORF">JJB07_14580</name>
</gene>
<dbReference type="InterPro" id="IPR010982">
    <property type="entry name" value="Lambda_DNA-bd_dom_sf"/>
</dbReference>
<dbReference type="Gene3D" id="1.25.40.10">
    <property type="entry name" value="Tetratricopeptide repeat domain"/>
    <property type="match status" value="1"/>
</dbReference>
<evidence type="ECO:0000259" key="1">
    <source>
        <dbReference type="PROSITE" id="PS50943"/>
    </source>
</evidence>
<feature type="domain" description="HTH cro/C1-type" evidence="1">
    <location>
        <begin position="8"/>
        <end position="64"/>
    </location>
</feature>
<dbReference type="CDD" id="cd00093">
    <property type="entry name" value="HTH_XRE"/>
    <property type="match status" value="1"/>
</dbReference>
<comment type="caution">
    <text evidence="2">The sequence shown here is derived from an EMBL/GenBank/DDBJ whole genome shotgun (WGS) entry which is preliminary data.</text>
</comment>
<dbReference type="Proteomes" id="UP000602284">
    <property type="component" value="Unassembled WGS sequence"/>
</dbReference>
<dbReference type="SUPFAM" id="SSF47413">
    <property type="entry name" value="lambda repressor-like DNA-binding domains"/>
    <property type="match status" value="1"/>
</dbReference>
<sequence>MNIDGKKLQQLRKKAGLSQDALADGICSSSLISKIERGQANGSSKFPNLLADLAAKLDVPESELIVEEEVVAVTPVVELPAPASAEVAQQEPDFELDISQPLEEMIAAAIRHNRSTHQKQLGRNERNAWLFVNGFVHKIDHILEEFKERAHNYDPLMIELMEKGMRYVAKAMALRLSQCEAKTVQQLVRESYLLDVALAHRNRNDAQRYYNKFYEEDRALRRQAVEELGGDPISDLAEITLLNSCQSCNGMKRERGCSVFTAMQGLNIPEWEPDHPLCPYAGTGVVNLADTA</sequence>
<evidence type="ECO:0000313" key="3">
    <source>
        <dbReference type="Proteomes" id="UP000602284"/>
    </source>
</evidence>
<dbReference type="Pfam" id="PF13560">
    <property type="entry name" value="HTH_31"/>
    <property type="match status" value="1"/>
</dbReference>
<dbReference type="InterPro" id="IPR001387">
    <property type="entry name" value="Cro/C1-type_HTH"/>
</dbReference>
<dbReference type="InterPro" id="IPR043711">
    <property type="entry name" value="DUF5651"/>
</dbReference>
<evidence type="ECO:0000313" key="2">
    <source>
        <dbReference type="EMBL" id="MBL0387864.1"/>
    </source>
</evidence>
<dbReference type="PROSITE" id="PS50943">
    <property type="entry name" value="HTH_CROC1"/>
    <property type="match status" value="1"/>
</dbReference>
<proteinExistence type="predicted"/>
<dbReference type="Pfam" id="PF18892">
    <property type="entry name" value="DUF5651"/>
    <property type="match status" value="1"/>
</dbReference>
<protein>
    <submittedName>
        <fullName evidence="2">Helix-turn-helix transcriptional regulator</fullName>
    </submittedName>
</protein>
<keyword evidence="3" id="KW-1185">Reference proteome</keyword>
<accession>A0ABS1JC61</accession>
<organism evidence="2 3">
    <name type="scientific">Tumebacillus amylolyticus</name>
    <dbReference type="NCBI Taxonomy" id="2801339"/>
    <lineage>
        <taxon>Bacteria</taxon>
        <taxon>Bacillati</taxon>
        <taxon>Bacillota</taxon>
        <taxon>Bacilli</taxon>
        <taxon>Bacillales</taxon>
        <taxon>Alicyclobacillaceae</taxon>
        <taxon>Tumebacillus</taxon>
    </lineage>
</organism>
<dbReference type="SMART" id="SM00530">
    <property type="entry name" value="HTH_XRE"/>
    <property type="match status" value="1"/>
</dbReference>
<name>A0ABS1JC61_9BACL</name>
<reference evidence="2 3" key="1">
    <citation type="submission" date="2021-01" db="EMBL/GenBank/DDBJ databases">
        <title>Tumebacillus sp. strain ITR2 16S ribosomal RNA gene Genome sequencing and assembly.</title>
        <authorList>
            <person name="Kang M."/>
        </authorList>
    </citation>
    <scope>NUCLEOTIDE SEQUENCE [LARGE SCALE GENOMIC DNA]</scope>
    <source>
        <strain evidence="2 3">ITR2</strain>
    </source>
</reference>
<dbReference type="EMBL" id="JAEQNB010000004">
    <property type="protein sequence ID" value="MBL0387864.1"/>
    <property type="molecule type" value="Genomic_DNA"/>
</dbReference>
<dbReference type="InterPro" id="IPR011990">
    <property type="entry name" value="TPR-like_helical_dom_sf"/>
</dbReference>